<comment type="caution">
    <text evidence="7">The sequence shown here is derived from an EMBL/GenBank/DDBJ whole genome shotgun (WGS) entry which is preliminary data.</text>
</comment>
<dbReference type="RefSeq" id="WP_007019409.1">
    <property type="nucleotide sequence ID" value="NZ_CH724125.1"/>
</dbReference>
<dbReference type="Proteomes" id="UP000002171">
    <property type="component" value="Unassembled WGS sequence"/>
</dbReference>
<keyword evidence="4 5" id="KW-0472">Membrane</keyword>
<feature type="transmembrane region" description="Helical" evidence="5">
    <location>
        <begin position="31"/>
        <end position="55"/>
    </location>
</feature>
<dbReference type="Pfam" id="PF04893">
    <property type="entry name" value="Yip1"/>
    <property type="match status" value="1"/>
</dbReference>
<accession>A0A7U8C262</accession>
<protein>
    <recommendedName>
        <fullName evidence="6">Yip1 domain-containing protein</fullName>
    </recommendedName>
</protein>
<dbReference type="EMBL" id="AAOW01000023">
    <property type="protein sequence ID" value="EAR60122.1"/>
    <property type="molecule type" value="Genomic_DNA"/>
</dbReference>
<comment type="subcellular location">
    <subcellularLocation>
        <location evidence="1">Membrane</location>
        <topology evidence="1">Multi-pass membrane protein</topology>
    </subcellularLocation>
</comment>
<keyword evidence="3 5" id="KW-1133">Transmembrane helix</keyword>
<dbReference type="GO" id="GO:0016020">
    <property type="term" value="C:membrane"/>
    <property type="evidence" value="ECO:0007669"/>
    <property type="project" value="UniProtKB-SubCell"/>
</dbReference>
<evidence type="ECO:0000256" key="1">
    <source>
        <dbReference type="ARBA" id="ARBA00004141"/>
    </source>
</evidence>
<feature type="transmembrane region" description="Helical" evidence="5">
    <location>
        <begin position="137"/>
        <end position="155"/>
    </location>
</feature>
<gene>
    <name evidence="7" type="ORF">MED92_08702</name>
</gene>
<proteinExistence type="predicted"/>
<dbReference type="AlphaFoldDB" id="A0A7U8C262"/>
<keyword evidence="2 5" id="KW-0812">Transmembrane</keyword>
<sequence>MLLSHVPGMFTHPDAEWELIKKEHSNPGRIYFTYIGILALIGPVCAFISTTQFGWRVGDGELIKLTTMSSIQLNVLTYIAILAGVFGLGWMIDWMSKTYGSGHDEYAANGIALAAYSCTPLFLAGFVSLYPVPWVNMLAYMVAAAYAGYLIYDGLPHVLGIDQDRAFFFSGAILTVGLVYLVTTRVGTVIVWNLGFAPVFVSG</sequence>
<feature type="domain" description="Yip1" evidence="6">
    <location>
        <begin position="8"/>
        <end position="182"/>
    </location>
</feature>
<evidence type="ECO:0000313" key="8">
    <source>
        <dbReference type="Proteomes" id="UP000002171"/>
    </source>
</evidence>
<organism evidence="7 8">
    <name type="scientific">Neptuniibacter caesariensis</name>
    <dbReference type="NCBI Taxonomy" id="207954"/>
    <lineage>
        <taxon>Bacteria</taxon>
        <taxon>Pseudomonadati</taxon>
        <taxon>Pseudomonadota</taxon>
        <taxon>Gammaproteobacteria</taxon>
        <taxon>Oceanospirillales</taxon>
        <taxon>Oceanospirillaceae</taxon>
        <taxon>Neptuniibacter</taxon>
    </lineage>
</organism>
<evidence type="ECO:0000313" key="7">
    <source>
        <dbReference type="EMBL" id="EAR60122.1"/>
    </source>
</evidence>
<evidence type="ECO:0000256" key="2">
    <source>
        <dbReference type="ARBA" id="ARBA00022692"/>
    </source>
</evidence>
<evidence type="ECO:0000256" key="3">
    <source>
        <dbReference type="ARBA" id="ARBA00022989"/>
    </source>
</evidence>
<evidence type="ECO:0000256" key="5">
    <source>
        <dbReference type="SAM" id="Phobius"/>
    </source>
</evidence>
<evidence type="ECO:0000256" key="4">
    <source>
        <dbReference type="ARBA" id="ARBA00023136"/>
    </source>
</evidence>
<feature type="transmembrane region" description="Helical" evidence="5">
    <location>
        <begin position="167"/>
        <end position="192"/>
    </location>
</feature>
<evidence type="ECO:0000259" key="6">
    <source>
        <dbReference type="Pfam" id="PF04893"/>
    </source>
</evidence>
<feature type="transmembrane region" description="Helical" evidence="5">
    <location>
        <begin position="106"/>
        <end position="131"/>
    </location>
</feature>
<dbReference type="OrthoDB" id="9808452at2"/>
<dbReference type="InterPro" id="IPR006977">
    <property type="entry name" value="Yip1_dom"/>
</dbReference>
<feature type="transmembrane region" description="Helical" evidence="5">
    <location>
        <begin position="75"/>
        <end position="94"/>
    </location>
</feature>
<keyword evidence="8" id="KW-1185">Reference proteome</keyword>
<name>A0A7U8C262_NEPCE</name>
<reference evidence="7 8" key="1">
    <citation type="submission" date="2006-02" db="EMBL/GenBank/DDBJ databases">
        <authorList>
            <person name="Pinhassi J."/>
            <person name="Pedros-Alio C."/>
            <person name="Ferriera S."/>
            <person name="Johnson J."/>
            <person name="Kravitz S."/>
            <person name="Halpern A."/>
            <person name="Remington K."/>
            <person name="Beeson K."/>
            <person name="Tran B."/>
            <person name="Rogers Y.-H."/>
            <person name="Friedman R."/>
            <person name="Venter J.C."/>
        </authorList>
    </citation>
    <scope>NUCLEOTIDE SEQUENCE [LARGE SCALE GENOMIC DNA]</scope>
    <source>
        <strain evidence="7 8">MED92</strain>
    </source>
</reference>